<dbReference type="Pfam" id="PF13520">
    <property type="entry name" value="AA_permease_2"/>
    <property type="match status" value="1"/>
</dbReference>
<evidence type="ECO:0000256" key="7">
    <source>
        <dbReference type="SAM" id="Phobius"/>
    </source>
</evidence>
<evidence type="ECO:0000313" key="8">
    <source>
        <dbReference type="EMBL" id="KPL73174.1"/>
    </source>
</evidence>
<reference evidence="8 9" key="1">
    <citation type="submission" date="2015-07" db="EMBL/GenBank/DDBJ databases">
        <title>Genome sequence of Leptolinea tardivitalis DSM 16556.</title>
        <authorList>
            <person name="Hemp J."/>
            <person name="Ward L.M."/>
            <person name="Pace L.A."/>
            <person name="Fischer W.W."/>
        </authorList>
    </citation>
    <scope>NUCLEOTIDE SEQUENCE [LARGE SCALE GENOMIC DNA]</scope>
    <source>
        <strain evidence="8 9">YMTK-2</strain>
    </source>
</reference>
<evidence type="ECO:0000313" key="9">
    <source>
        <dbReference type="Proteomes" id="UP000050430"/>
    </source>
</evidence>
<keyword evidence="9" id="KW-1185">Reference proteome</keyword>
<dbReference type="OrthoDB" id="92719at2"/>
<feature type="transmembrane region" description="Helical" evidence="7">
    <location>
        <begin position="159"/>
        <end position="178"/>
    </location>
</feature>
<feature type="transmembrane region" description="Helical" evidence="7">
    <location>
        <begin position="334"/>
        <end position="355"/>
    </location>
</feature>
<dbReference type="AlphaFoldDB" id="A0A0P6X1D7"/>
<dbReference type="Proteomes" id="UP000050430">
    <property type="component" value="Unassembled WGS sequence"/>
</dbReference>
<keyword evidence="5 7" id="KW-1133">Transmembrane helix</keyword>
<keyword evidence="2" id="KW-0813">Transport</keyword>
<dbReference type="EMBL" id="LGCK01000006">
    <property type="protein sequence ID" value="KPL73174.1"/>
    <property type="molecule type" value="Genomic_DNA"/>
</dbReference>
<dbReference type="GO" id="GO:0022857">
    <property type="term" value="F:transmembrane transporter activity"/>
    <property type="evidence" value="ECO:0007669"/>
    <property type="project" value="InterPro"/>
</dbReference>
<dbReference type="STRING" id="229920.ADM99_02720"/>
<feature type="transmembrane region" description="Helical" evidence="7">
    <location>
        <begin position="440"/>
        <end position="458"/>
    </location>
</feature>
<proteinExistence type="predicted"/>
<dbReference type="PIRSF" id="PIRSF006060">
    <property type="entry name" value="AA_transporter"/>
    <property type="match status" value="1"/>
</dbReference>
<comment type="caution">
    <text evidence="8">The sequence shown here is derived from an EMBL/GenBank/DDBJ whole genome shotgun (WGS) entry which is preliminary data.</text>
</comment>
<dbReference type="PATRIC" id="fig|229920.5.peg.2169"/>
<accession>A0A0P6X1D7</accession>
<feature type="transmembrane region" description="Helical" evidence="7">
    <location>
        <begin position="231"/>
        <end position="257"/>
    </location>
</feature>
<organism evidence="8 9">
    <name type="scientific">Leptolinea tardivitalis</name>
    <dbReference type="NCBI Taxonomy" id="229920"/>
    <lineage>
        <taxon>Bacteria</taxon>
        <taxon>Bacillati</taxon>
        <taxon>Chloroflexota</taxon>
        <taxon>Anaerolineae</taxon>
        <taxon>Anaerolineales</taxon>
        <taxon>Anaerolineaceae</taxon>
        <taxon>Leptolinea</taxon>
    </lineage>
</organism>
<dbReference type="PANTHER" id="PTHR42770:SF15">
    <property type="entry name" value="GLUTAMATE_GAMMA-AMINOBUTYRATE ANTIPORTER-RELATED"/>
    <property type="match status" value="1"/>
</dbReference>
<dbReference type="InterPro" id="IPR002293">
    <property type="entry name" value="AA/rel_permease1"/>
</dbReference>
<feature type="transmembrane region" description="Helical" evidence="7">
    <location>
        <begin position="126"/>
        <end position="147"/>
    </location>
</feature>
<gene>
    <name evidence="8" type="ORF">ADM99_02720</name>
</gene>
<sequence>MSVQSAAPKTGFTKALKIFDMTLFTVCAIMVIDTLAASASIGASSITWWIITLILFFIPYGLITAELGSTYPEEGGIYVWIKHAFGEKWAARSTWYYWINVALWMPSVYILFAGMFAQLFFPDMSLWWQIAIGVIMTWITVWVDNLTLETGKWFPNIGAAFKVIIMLVLGIGGITLAIRNGVANDMSAQALLPTWDAGLAFLPVILYNFMGFELMSGAGDEMKNPKRDIPVAIITAGLLIAFFYLFSTTGILLALPIDQLGLISGIIDTLKAILGDTGFGGIMVVVLGIGALYTFMANMITWTMGANRTAAQAAEEGELPAVFGKLDPVNKTPVGANIITGIVSTLVIVLYGFMAGSAEDLFWTLFKFSSIIFFLPYLLLFPAFLKLRKKDASITRPYKMPGGDSLAAVLCVICELFVIQAIVFFLWVPGQELSPDTIPVLIGLFLTILVGEIILIACGKKKAA</sequence>
<dbReference type="PANTHER" id="PTHR42770">
    <property type="entry name" value="AMINO ACID TRANSPORTER-RELATED"/>
    <property type="match status" value="1"/>
</dbReference>
<evidence type="ECO:0000256" key="2">
    <source>
        <dbReference type="ARBA" id="ARBA00022448"/>
    </source>
</evidence>
<comment type="subcellular location">
    <subcellularLocation>
        <location evidence="1">Cell membrane</location>
        <topology evidence="1">Multi-pass membrane protein</topology>
    </subcellularLocation>
</comment>
<keyword evidence="3" id="KW-1003">Cell membrane</keyword>
<evidence type="ECO:0000256" key="5">
    <source>
        <dbReference type="ARBA" id="ARBA00022989"/>
    </source>
</evidence>
<keyword evidence="4 7" id="KW-0812">Transmembrane</keyword>
<name>A0A0P6X1D7_9CHLR</name>
<protein>
    <submittedName>
        <fullName evidence="8">Amino acid permease</fullName>
    </submittedName>
</protein>
<dbReference type="GO" id="GO:0005886">
    <property type="term" value="C:plasma membrane"/>
    <property type="evidence" value="ECO:0007669"/>
    <property type="project" value="UniProtKB-SubCell"/>
</dbReference>
<feature type="transmembrane region" description="Helical" evidence="7">
    <location>
        <begin position="95"/>
        <end position="120"/>
    </location>
</feature>
<feature type="transmembrane region" description="Helical" evidence="7">
    <location>
        <begin position="406"/>
        <end position="428"/>
    </location>
</feature>
<feature type="transmembrane region" description="Helical" evidence="7">
    <location>
        <begin position="277"/>
        <end position="295"/>
    </location>
</feature>
<feature type="transmembrane region" description="Helical" evidence="7">
    <location>
        <begin position="190"/>
        <end position="210"/>
    </location>
</feature>
<evidence type="ECO:0000256" key="3">
    <source>
        <dbReference type="ARBA" id="ARBA00022475"/>
    </source>
</evidence>
<feature type="transmembrane region" description="Helical" evidence="7">
    <location>
        <begin position="361"/>
        <end position="385"/>
    </location>
</feature>
<evidence type="ECO:0000256" key="6">
    <source>
        <dbReference type="ARBA" id="ARBA00023136"/>
    </source>
</evidence>
<evidence type="ECO:0000256" key="1">
    <source>
        <dbReference type="ARBA" id="ARBA00004651"/>
    </source>
</evidence>
<evidence type="ECO:0000256" key="4">
    <source>
        <dbReference type="ARBA" id="ARBA00022692"/>
    </source>
</evidence>
<feature type="transmembrane region" description="Helical" evidence="7">
    <location>
        <begin position="21"/>
        <end position="40"/>
    </location>
</feature>
<keyword evidence="6 7" id="KW-0472">Membrane</keyword>
<dbReference type="Gene3D" id="1.20.1740.10">
    <property type="entry name" value="Amino acid/polyamine transporter I"/>
    <property type="match status" value="1"/>
</dbReference>
<dbReference type="InterPro" id="IPR050367">
    <property type="entry name" value="APC_superfamily"/>
</dbReference>
<dbReference type="RefSeq" id="WP_062421559.1">
    <property type="nucleotide sequence ID" value="NZ_BBYA01000009.1"/>
</dbReference>
<feature type="transmembrane region" description="Helical" evidence="7">
    <location>
        <begin position="46"/>
        <end position="63"/>
    </location>
</feature>